<comment type="caution">
    <text evidence="5">The sequence shown here is derived from an EMBL/GenBank/DDBJ whole genome shotgun (WGS) entry which is preliminary data.</text>
</comment>
<keyword evidence="2 5" id="KW-0808">Transferase</keyword>
<evidence type="ECO:0000256" key="1">
    <source>
        <dbReference type="ARBA" id="ARBA00022603"/>
    </source>
</evidence>
<dbReference type="GO" id="GO:0008168">
    <property type="term" value="F:methyltransferase activity"/>
    <property type="evidence" value="ECO:0007669"/>
    <property type="project" value="UniProtKB-KW"/>
</dbReference>
<organism evidence="5 6">
    <name type="scientific">Pseudaquabacterium rugosum</name>
    <dbReference type="NCBI Taxonomy" id="2984194"/>
    <lineage>
        <taxon>Bacteria</taxon>
        <taxon>Pseudomonadati</taxon>
        <taxon>Pseudomonadota</taxon>
        <taxon>Betaproteobacteria</taxon>
        <taxon>Burkholderiales</taxon>
        <taxon>Sphaerotilaceae</taxon>
        <taxon>Pseudaquabacterium</taxon>
    </lineage>
</organism>
<keyword evidence="6" id="KW-1185">Reference proteome</keyword>
<dbReference type="InterPro" id="IPR029063">
    <property type="entry name" value="SAM-dependent_MTases_sf"/>
</dbReference>
<dbReference type="InterPro" id="IPR019614">
    <property type="entry name" value="SAM-dep_methyl-trfase"/>
</dbReference>
<gene>
    <name evidence="5" type="ORF">AACH11_20510</name>
</gene>
<keyword evidence="1 5" id="KW-0489">Methyltransferase</keyword>
<dbReference type="CDD" id="cd02440">
    <property type="entry name" value="AdoMet_MTases"/>
    <property type="match status" value="1"/>
</dbReference>
<name>A0ABU9BHA8_9BURK</name>
<evidence type="ECO:0000256" key="2">
    <source>
        <dbReference type="ARBA" id="ARBA00022679"/>
    </source>
</evidence>
<dbReference type="SUPFAM" id="SSF53335">
    <property type="entry name" value="S-adenosyl-L-methionine-dependent methyltransferases"/>
    <property type="match status" value="1"/>
</dbReference>
<dbReference type="Proteomes" id="UP001368500">
    <property type="component" value="Unassembled WGS sequence"/>
</dbReference>
<dbReference type="EMBL" id="JBBUTF010000022">
    <property type="protein sequence ID" value="MEK8028350.1"/>
    <property type="molecule type" value="Genomic_DNA"/>
</dbReference>
<dbReference type="Pfam" id="PF10672">
    <property type="entry name" value="Methyltrans_SAM"/>
    <property type="match status" value="1"/>
</dbReference>
<dbReference type="EC" id="2.1.1.-" evidence="5"/>
<evidence type="ECO:0000313" key="6">
    <source>
        <dbReference type="Proteomes" id="UP001368500"/>
    </source>
</evidence>
<protein>
    <submittedName>
        <fullName evidence="5">Class I SAM-dependent methyltransferase</fullName>
        <ecNumber evidence="5">2.1.1.-</ecNumber>
    </submittedName>
</protein>
<dbReference type="GO" id="GO:0032259">
    <property type="term" value="P:methylation"/>
    <property type="evidence" value="ECO:0007669"/>
    <property type="project" value="UniProtKB-KW"/>
</dbReference>
<feature type="domain" description="S-adenosylmethionine-dependent methyltransferase" evidence="4">
    <location>
        <begin position="36"/>
        <end position="320"/>
    </location>
</feature>
<reference evidence="5 6" key="1">
    <citation type="submission" date="2024-04" db="EMBL/GenBank/DDBJ databases">
        <title>Novel species of the genus Ideonella isolated from streams.</title>
        <authorList>
            <person name="Lu H."/>
        </authorList>
    </citation>
    <scope>NUCLEOTIDE SEQUENCE [LARGE SCALE GENOMIC DNA]</scope>
    <source>
        <strain evidence="5 6">BYS139W</strain>
    </source>
</reference>
<sequence length="331" mass="35970">MPVAEAAAVAPASATPAQPVIDALQALTHLPQDAQRIFHGRGGRHPGCEHLSLDWYAPVWLLTAHGEPAPAEVQAIGAALAQTWARLAPPDQPLNWLLQVRDEARADNRLQAGAVPADHVVAIDGLRFRVHLDRGLNHGLFLDMVEGHRWVRRWAQAQPGGRVLNLFAYSGAFSVAALAGGASTVWNVDMARGALASGQRNHELNDLQGRASFLPHDLWNTWGKLTRGGPWDLVIMDPPAYQKGSFVAEKDWPRLLRRLPELLAPGGHALLCLNAPRYGSTWLAEQVAAAAPQLRPLGRLPNPPVYADIDEERALKVMVWQQPEDAGDVAG</sequence>
<evidence type="ECO:0000256" key="3">
    <source>
        <dbReference type="ARBA" id="ARBA00022691"/>
    </source>
</evidence>
<evidence type="ECO:0000259" key="4">
    <source>
        <dbReference type="Pfam" id="PF10672"/>
    </source>
</evidence>
<proteinExistence type="predicted"/>
<dbReference type="PANTHER" id="PTHR43042">
    <property type="entry name" value="SAM-DEPENDENT METHYLTRANSFERASE"/>
    <property type="match status" value="1"/>
</dbReference>
<evidence type="ECO:0000313" key="5">
    <source>
        <dbReference type="EMBL" id="MEK8028350.1"/>
    </source>
</evidence>
<dbReference type="PANTHER" id="PTHR43042:SF3">
    <property type="entry name" value="RIBOSOMAL RNA LARGE SUBUNIT METHYLTRANSFERASE YWBD-RELATED"/>
    <property type="match status" value="1"/>
</dbReference>
<dbReference type="Gene3D" id="3.40.50.150">
    <property type="entry name" value="Vaccinia Virus protein VP39"/>
    <property type="match status" value="1"/>
</dbReference>
<accession>A0ABU9BHA8</accession>
<keyword evidence="3" id="KW-0949">S-adenosyl-L-methionine</keyword>